<evidence type="ECO:0000313" key="3">
    <source>
        <dbReference type="Proteomes" id="UP001500121"/>
    </source>
</evidence>
<dbReference type="SUPFAM" id="SSF52833">
    <property type="entry name" value="Thioredoxin-like"/>
    <property type="match status" value="1"/>
</dbReference>
<sequence>MSPVAALALLAALVLLATAVGLVQRARAGRLRSASGTVTAADLGVDAPLGARASLVQFSTPTCAQCPGTARLLSGLAADHPGVVHLEVDLTRHPDVADRFGVLQTPTTLLVDAGRAVRARIGGAPRRDALEHELRTVLGGPDAR</sequence>
<reference evidence="3" key="1">
    <citation type="journal article" date="2019" name="Int. J. Syst. Evol. Microbiol.">
        <title>The Global Catalogue of Microorganisms (GCM) 10K type strain sequencing project: providing services to taxonomists for standard genome sequencing and annotation.</title>
        <authorList>
            <consortium name="The Broad Institute Genomics Platform"/>
            <consortium name="The Broad Institute Genome Sequencing Center for Infectious Disease"/>
            <person name="Wu L."/>
            <person name="Ma J."/>
        </authorList>
    </citation>
    <scope>NUCLEOTIDE SEQUENCE [LARGE SCALE GENOMIC DNA]</scope>
    <source>
        <strain evidence="3">JCM 19015</strain>
    </source>
</reference>
<dbReference type="InterPro" id="IPR013766">
    <property type="entry name" value="Thioredoxin_domain"/>
</dbReference>
<dbReference type="Gene3D" id="3.40.30.10">
    <property type="entry name" value="Glutaredoxin"/>
    <property type="match status" value="1"/>
</dbReference>
<evidence type="ECO:0000259" key="1">
    <source>
        <dbReference type="Pfam" id="PF00085"/>
    </source>
</evidence>
<gene>
    <name evidence="2" type="ORF">GCM10025783_25730</name>
</gene>
<accession>A0ABP8ZBK4</accession>
<organism evidence="2 3">
    <name type="scientific">Amnibacterium soli</name>
    <dbReference type="NCBI Taxonomy" id="1282736"/>
    <lineage>
        <taxon>Bacteria</taxon>
        <taxon>Bacillati</taxon>
        <taxon>Actinomycetota</taxon>
        <taxon>Actinomycetes</taxon>
        <taxon>Micrococcales</taxon>
        <taxon>Microbacteriaceae</taxon>
        <taxon>Amnibacterium</taxon>
    </lineage>
</organism>
<dbReference type="EMBL" id="BAABLP010000005">
    <property type="protein sequence ID" value="GAA4751957.1"/>
    <property type="molecule type" value="Genomic_DNA"/>
</dbReference>
<dbReference type="InterPro" id="IPR036249">
    <property type="entry name" value="Thioredoxin-like_sf"/>
</dbReference>
<dbReference type="CDD" id="cd02947">
    <property type="entry name" value="TRX_family"/>
    <property type="match status" value="1"/>
</dbReference>
<dbReference type="RefSeq" id="WP_345481667.1">
    <property type="nucleotide sequence ID" value="NZ_BAABLP010000005.1"/>
</dbReference>
<dbReference type="Pfam" id="PF00085">
    <property type="entry name" value="Thioredoxin"/>
    <property type="match status" value="1"/>
</dbReference>
<keyword evidence="3" id="KW-1185">Reference proteome</keyword>
<name>A0ABP8ZBK4_9MICO</name>
<feature type="domain" description="Thioredoxin" evidence="1">
    <location>
        <begin position="52"/>
        <end position="134"/>
    </location>
</feature>
<comment type="caution">
    <text evidence="2">The sequence shown here is derived from an EMBL/GenBank/DDBJ whole genome shotgun (WGS) entry which is preliminary data.</text>
</comment>
<proteinExistence type="predicted"/>
<dbReference type="Proteomes" id="UP001500121">
    <property type="component" value="Unassembled WGS sequence"/>
</dbReference>
<protein>
    <recommendedName>
        <fullName evidence="1">Thioredoxin domain-containing protein</fullName>
    </recommendedName>
</protein>
<evidence type="ECO:0000313" key="2">
    <source>
        <dbReference type="EMBL" id="GAA4751957.1"/>
    </source>
</evidence>